<dbReference type="InterPro" id="IPR041362">
    <property type="entry name" value="TIG2_plexin"/>
</dbReference>
<dbReference type="InterPro" id="IPR013783">
    <property type="entry name" value="Ig-like_fold"/>
</dbReference>
<dbReference type="Gene3D" id="2.60.40.10">
    <property type="entry name" value="Immunoglobulins"/>
    <property type="match status" value="1"/>
</dbReference>
<evidence type="ECO:0000313" key="2">
    <source>
        <dbReference type="EMBL" id="CAH0725261.1"/>
    </source>
</evidence>
<evidence type="ECO:0000313" key="3">
    <source>
        <dbReference type="Proteomes" id="UP000838878"/>
    </source>
</evidence>
<accession>A0A8J9YEZ8</accession>
<name>A0A8J9YEZ8_9NEOP</name>
<sequence length="251" mass="28424">MSRQKLAKETDNDSVLFIFLDQNILSGHKKWRHVLVCICDKQDIFVVKRENLIKMGFHLDAVFLMITNAVLSCLAGDLVISPKDDPCRSFSSCATCISQSACTWCVTKSLCTKQLCGNDNVIYPEGNSNVLLFGPDFCPRIAETKDLIFESGKRKIVDIKITQIYLYMAFLPWKCKINLNGEETIVTAMLIGDSVYCESFEMNNKSENPYVEGTIKVLWDYNKAFDGSFPFKVCRCDLEPNCVACNKIDKK</sequence>
<protein>
    <recommendedName>
        <fullName evidence="1">Plexin TIG domain-containing protein</fullName>
    </recommendedName>
</protein>
<dbReference type="Pfam" id="PF18020">
    <property type="entry name" value="TIG_2"/>
    <property type="match status" value="1"/>
</dbReference>
<feature type="domain" description="Plexin TIG" evidence="1">
    <location>
        <begin position="149"/>
        <end position="228"/>
    </location>
</feature>
<proteinExistence type="predicted"/>
<feature type="non-terminal residue" evidence="2">
    <location>
        <position position="251"/>
    </location>
</feature>
<keyword evidence="3" id="KW-1185">Reference proteome</keyword>
<dbReference type="Proteomes" id="UP000838878">
    <property type="component" value="Chromosome 5"/>
</dbReference>
<organism evidence="2 3">
    <name type="scientific">Brenthis ino</name>
    <name type="common">lesser marbled fritillary</name>
    <dbReference type="NCBI Taxonomy" id="405034"/>
    <lineage>
        <taxon>Eukaryota</taxon>
        <taxon>Metazoa</taxon>
        <taxon>Ecdysozoa</taxon>
        <taxon>Arthropoda</taxon>
        <taxon>Hexapoda</taxon>
        <taxon>Insecta</taxon>
        <taxon>Pterygota</taxon>
        <taxon>Neoptera</taxon>
        <taxon>Endopterygota</taxon>
        <taxon>Lepidoptera</taxon>
        <taxon>Glossata</taxon>
        <taxon>Ditrysia</taxon>
        <taxon>Papilionoidea</taxon>
        <taxon>Nymphalidae</taxon>
        <taxon>Heliconiinae</taxon>
        <taxon>Argynnini</taxon>
        <taxon>Brenthis</taxon>
    </lineage>
</organism>
<dbReference type="AlphaFoldDB" id="A0A8J9YEZ8"/>
<dbReference type="OrthoDB" id="7286622at2759"/>
<evidence type="ECO:0000259" key="1">
    <source>
        <dbReference type="Pfam" id="PF18020"/>
    </source>
</evidence>
<gene>
    <name evidence="2" type="ORF">BINO364_LOCUS10865</name>
</gene>
<reference evidence="2" key="1">
    <citation type="submission" date="2021-12" db="EMBL/GenBank/DDBJ databases">
        <authorList>
            <person name="Martin H S."/>
        </authorList>
    </citation>
    <scope>NUCLEOTIDE SEQUENCE</scope>
</reference>
<dbReference type="EMBL" id="OV170225">
    <property type="protein sequence ID" value="CAH0725261.1"/>
    <property type="molecule type" value="Genomic_DNA"/>
</dbReference>